<feature type="compositionally biased region" description="Polar residues" evidence="1">
    <location>
        <begin position="608"/>
        <end position="619"/>
    </location>
</feature>
<feature type="compositionally biased region" description="Low complexity" evidence="1">
    <location>
        <begin position="248"/>
        <end position="271"/>
    </location>
</feature>
<feature type="compositionally biased region" description="Basic and acidic residues" evidence="1">
    <location>
        <begin position="310"/>
        <end position="330"/>
    </location>
</feature>
<evidence type="ECO:0000256" key="1">
    <source>
        <dbReference type="SAM" id="MobiDB-lite"/>
    </source>
</evidence>
<feature type="region of interest" description="Disordered" evidence="1">
    <location>
        <begin position="72"/>
        <end position="95"/>
    </location>
</feature>
<feature type="compositionally biased region" description="Basic and acidic residues" evidence="1">
    <location>
        <begin position="710"/>
        <end position="722"/>
    </location>
</feature>
<reference evidence="2 3" key="1">
    <citation type="submission" date="2014-02" db="EMBL/GenBank/DDBJ databases">
        <authorList>
            <person name="Sibley D."/>
            <person name="Venepally P."/>
            <person name="Karamycheva S."/>
            <person name="Hadjithomas M."/>
            <person name="Khan A."/>
            <person name="Brunk B."/>
            <person name="Roos D."/>
            <person name="Caler E."/>
            <person name="Lorenzi H."/>
        </authorList>
    </citation>
    <scope>NUCLEOTIDE SEQUENCE [LARGE SCALE GENOMIC DNA]</scope>
    <source>
        <strain evidence="2 3">GAB2-2007-GAL-DOM2</strain>
    </source>
</reference>
<gene>
    <name evidence="2" type="ORF">TGDOM2_214880</name>
</gene>
<proteinExistence type="predicted"/>
<sequence>MLAREGILQEMVSPGPPKESKFPWNGTALTGVPRALKSAGRAHGGECSSGENVEMGECSNTSTCYWSSDGSMSLDETQKSDGLEESRQGDDSPSVLLLERGQPLSSLFSMQDHAENERFPSTFSLVTKPSGATVASSAGENFPSVVTPRLRAPGTNSRDVVLGLLNEFLQSLPTANIDEVLKSLEPIRRHAESSRGSFTDSVSEDASKTLFSGKGASDKGKYGQKLDAKGGKEQQETGQISFLKGQRSSATSLNTAAALSGGRRRSSVSSASEREGKMHESSDRRIVRKEGNTVKTPPLPSSARRPRRPARGERPPLEGKRAAAAKRSETEAQSGSEQQRLFSFGRQQKDEEEGPRSPPGSVSQRSVAEARKGLVDEKALKNKSESPGQSGNAQVGAYPREIKDRKTEDDQHACNSVNGDGTGRSVSQFTEMRAKELVAKQTEDLREWLGWAGSLGYVPGLYSSAVAGIGDASSLLAAGNHVSLAQGNCRPSGLSPGGCRGVSQHVAESPDCGFTLNPSVDLSARSPSSAASSVFFPGKGGFEVSLGSDASQGLQGTYSGSHLKTVAVGGGEKGGPHSHQPPAKGTAGLGPQARGVAPPDPLYIAVGESSSAQGQPSSRTDGEKSDQQVAMPLTQIDEETGEDIDVIALPQKLLPVTPKHLLQTPRPAWLKGTPTAAQAAADCQAASAALRQAAIAELSRTTPRAGQKSEVTEDSHTDRDSQGLRCPSRRQEPEAGKKGNACWSGSALCGIDRSSIAETDQGSELAETARPVSASAVTLDELFPQRTKSEKHSCTMALWRSLCSSPDVGAVFSRNPAPLVRRRVPDVFMVFDPEQSGTTPLSRLSHRKLPAGVFGPPGHMNYAREPLQFLPDPLHPVAFPSTHSYVPLNNQILMSPEGFGVAPCYPYGGAEADAYMNTASALSQSHKDTMG</sequence>
<comment type="caution">
    <text evidence="2">The sequence shown here is derived from an EMBL/GenBank/DDBJ whole genome shotgun (WGS) entry which is preliminary data.</text>
</comment>
<dbReference type="AlphaFoldDB" id="A0A086JV43"/>
<feature type="region of interest" description="Disordered" evidence="1">
    <location>
        <begin position="1"/>
        <end position="58"/>
    </location>
</feature>
<feature type="region of interest" description="Disordered" evidence="1">
    <location>
        <begin position="190"/>
        <end position="397"/>
    </location>
</feature>
<dbReference type="VEuPathDB" id="ToxoDB:TGDOM2_214880"/>
<feature type="region of interest" description="Disordered" evidence="1">
    <location>
        <begin position="698"/>
        <end position="740"/>
    </location>
</feature>
<organism evidence="2 3">
    <name type="scientific">Toxoplasma gondii GAB2-2007-GAL-DOM2</name>
    <dbReference type="NCBI Taxonomy" id="1130820"/>
    <lineage>
        <taxon>Eukaryota</taxon>
        <taxon>Sar</taxon>
        <taxon>Alveolata</taxon>
        <taxon>Apicomplexa</taxon>
        <taxon>Conoidasida</taxon>
        <taxon>Coccidia</taxon>
        <taxon>Eucoccidiorida</taxon>
        <taxon>Eimeriorina</taxon>
        <taxon>Sarcocystidae</taxon>
        <taxon>Toxoplasma</taxon>
    </lineage>
</organism>
<protein>
    <submittedName>
        <fullName evidence="2">Uncharacterized protein</fullName>
    </submittedName>
</protein>
<feature type="compositionally biased region" description="Basic and acidic residues" evidence="1">
    <location>
        <begin position="76"/>
        <end position="90"/>
    </location>
</feature>
<feature type="compositionally biased region" description="Basic and acidic residues" evidence="1">
    <location>
        <begin position="272"/>
        <end position="292"/>
    </location>
</feature>
<feature type="compositionally biased region" description="Basic and acidic residues" evidence="1">
    <location>
        <begin position="216"/>
        <end position="235"/>
    </location>
</feature>
<name>A0A086JV43_TOXGO</name>
<dbReference type="Proteomes" id="UP000028837">
    <property type="component" value="Unassembled WGS sequence"/>
</dbReference>
<feature type="region of interest" description="Disordered" evidence="1">
    <location>
        <begin position="564"/>
        <end position="629"/>
    </location>
</feature>
<dbReference type="OrthoDB" id="330887at2759"/>
<dbReference type="EMBL" id="AHZU02001131">
    <property type="protein sequence ID" value="KFG36011.1"/>
    <property type="molecule type" value="Genomic_DNA"/>
</dbReference>
<accession>A0A086JV43</accession>
<feature type="compositionally biased region" description="Basic and acidic residues" evidence="1">
    <location>
        <begin position="368"/>
        <end position="384"/>
    </location>
</feature>
<evidence type="ECO:0000313" key="2">
    <source>
        <dbReference type="EMBL" id="KFG36011.1"/>
    </source>
</evidence>
<feature type="compositionally biased region" description="Polar residues" evidence="1">
    <location>
        <begin position="331"/>
        <end position="341"/>
    </location>
</feature>
<evidence type="ECO:0000313" key="3">
    <source>
        <dbReference type="Proteomes" id="UP000028837"/>
    </source>
</evidence>